<evidence type="ECO:0000313" key="1">
    <source>
        <dbReference type="EMBL" id="JAE30622.1"/>
    </source>
</evidence>
<name>A0A0A9H1K1_ARUDO</name>
<proteinExistence type="predicted"/>
<reference evidence="1" key="2">
    <citation type="journal article" date="2015" name="Data Brief">
        <title>Shoot transcriptome of the giant reed, Arundo donax.</title>
        <authorList>
            <person name="Barrero R.A."/>
            <person name="Guerrero F.D."/>
            <person name="Moolhuijzen P."/>
            <person name="Goolsby J.A."/>
            <person name="Tidwell J."/>
            <person name="Bellgard S.E."/>
            <person name="Bellgard M.I."/>
        </authorList>
    </citation>
    <scope>NUCLEOTIDE SEQUENCE</scope>
    <source>
        <tissue evidence="1">Shoot tissue taken approximately 20 cm above the soil surface</tissue>
    </source>
</reference>
<reference evidence="1" key="1">
    <citation type="submission" date="2014-09" db="EMBL/GenBank/DDBJ databases">
        <authorList>
            <person name="Magalhaes I.L.F."/>
            <person name="Oliveira U."/>
            <person name="Santos F.R."/>
            <person name="Vidigal T.H.D.A."/>
            <person name="Brescovit A.D."/>
            <person name="Santos A.J."/>
        </authorList>
    </citation>
    <scope>NUCLEOTIDE SEQUENCE</scope>
    <source>
        <tissue evidence="1">Shoot tissue taken approximately 20 cm above the soil surface</tissue>
    </source>
</reference>
<sequence>MRIWRLGLQDRVKIKLKSQVIKIRQVDEDQDHHIPKSSSTS</sequence>
<accession>A0A0A9H1K1</accession>
<organism evidence="1">
    <name type="scientific">Arundo donax</name>
    <name type="common">Giant reed</name>
    <name type="synonym">Donax arundinaceus</name>
    <dbReference type="NCBI Taxonomy" id="35708"/>
    <lineage>
        <taxon>Eukaryota</taxon>
        <taxon>Viridiplantae</taxon>
        <taxon>Streptophyta</taxon>
        <taxon>Embryophyta</taxon>
        <taxon>Tracheophyta</taxon>
        <taxon>Spermatophyta</taxon>
        <taxon>Magnoliopsida</taxon>
        <taxon>Liliopsida</taxon>
        <taxon>Poales</taxon>
        <taxon>Poaceae</taxon>
        <taxon>PACMAD clade</taxon>
        <taxon>Arundinoideae</taxon>
        <taxon>Arundineae</taxon>
        <taxon>Arundo</taxon>
    </lineage>
</organism>
<dbReference type="EMBL" id="GBRH01167274">
    <property type="protein sequence ID" value="JAE30622.1"/>
    <property type="molecule type" value="Transcribed_RNA"/>
</dbReference>
<dbReference type="AlphaFoldDB" id="A0A0A9H1K1"/>
<protein>
    <submittedName>
        <fullName evidence="1">Uncharacterized protein</fullName>
    </submittedName>
</protein>